<feature type="domain" description="C3H1-type" evidence="7">
    <location>
        <begin position="388"/>
        <end position="416"/>
    </location>
</feature>
<feature type="compositionally biased region" description="Polar residues" evidence="6">
    <location>
        <begin position="325"/>
        <end position="336"/>
    </location>
</feature>
<feature type="zinc finger region" description="C3H1-type" evidence="4">
    <location>
        <begin position="388"/>
        <end position="416"/>
    </location>
</feature>
<dbReference type="GO" id="GO:0008270">
    <property type="term" value="F:zinc ion binding"/>
    <property type="evidence" value="ECO:0007669"/>
    <property type="project" value="UniProtKB-KW"/>
</dbReference>
<dbReference type="OrthoDB" id="410307at2759"/>
<dbReference type="SMART" id="SM00356">
    <property type="entry name" value="ZnF_C3H1"/>
    <property type="match status" value="4"/>
</dbReference>
<feature type="region of interest" description="Disordered" evidence="6">
    <location>
        <begin position="24"/>
        <end position="55"/>
    </location>
</feature>
<feature type="region of interest" description="Disordered" evidence="6">
    <location>
        <begin position="604"/>
        <end position="700"/>
    </location>
</feature>
<dbReference type="Gene3D" id="4.10.1000.10">
    <property type="entry name" value="Zinc finger, CCCH-type"/>
    <property type="match status" value="1"/>
</dbReference>
<evidence type="ECO:0000256" key="4">
    <source>
        <dbReference type="PROSITE-ProRule" id="PRU00723"/>
    </source>
</evidence>
<organism evidence="8 9">
    <name type="scientific">Lunasporangiospora selenospora</name>
    <dbReference type="NCBI Taxonomy" id="979761"/>
    <lineage>
        <taxon>Eukaryota</taxon>
        <taxon>Fungi</taxon>
        <taxon>Fungi incertae sedis</taxon>
        <taxon>Mucoromycota</taxon>
        <taxon>Mortierellomycotina</taxon>
        <taxon>Mortierellomycetes</taxon>
        <taxon>Mortierellales</taxon>
        <taxon>Mortierellaceae</taxon>
        <taxon>Lunasporangiospora</taxon>
    </lineage>
</organism>
<dbReference type="PROSITE" id="PS50103">
    <property type="entry name" value="ZF_C3H1"/>
    <property type="match status" value="3"/>
</dbReference>
<feature type="compositionally biased region" description="Basic and acidic residues" evidence="6">
    <location>
        <begin position="578"/>
        <end position="591"/>
    </location>
</feature>
<feature type="region of interest" description="Disordered" evidence="6">
    <location>
        <begin position="295"/>
        <end position="337"/>
    </location>
</feature>
<feature type="compositionally biased region" description="Polar residues" evidence="6">
    <location>
        <begin position="24"/>
        <end position="45"/>
    </location>
</feature>
<dbReference type="EMBL" id="JAABOA010002806">
    <property type="protein sequence ID" value="KAF9579382.1"/>
    <property type="molecule type" value="Genomic_DNA"/>
</dbReference>
<dbReference type="PANTHER" id="PTHR46156:SF1">
    <property type="entry name" value="ZINC FINGER CCCH DOMAIN-CONTAINING PROTEIN 3"/>
    <property type="match status" value="1"/>
</dbReference>
<feature type="compositionally biased region" description="Low complexity" evidence="6">
    <location>
        <begin position="154"/>
        <end position="193"/>
    </location>
</feature>
<keyword evidence="9" id="KW-1185">Reference proteome</keyword>
<dbReference type="PANTHER" id="PTHR46156">
    <property type="entry name" value="CCCH ZINGC FINGER"/>
    <property type="match status" value="1"/>
</dbReference>
<feature type="compositionally biased region" description="Low complexity" evidence="6">
    <location>
        <begin position="562"/>
        <end position="574"/>
    </location>
</feature>
<evidence type="ECO:0000256" key="1">
    <source>
        <dbReference type="ARBA" id="ARBA00022723"/>
    </source>
</evidence>
<comment type="caution">
    <text evidence="8">The sequence shown here is derived from an EMBL/GenBank/DDBJ whole genome shotgun (WGS) entry which is preliminary data.</text>
</comment>
<feature type="compositionally biased region" description="Basic and acidic residues" evidence="6">
    <location>
        <begin position="528"/>
        <end position="542"/>
    </location>
</feature>
<feature type="domain" description="C3H1-type" evidence="7">
    <location>
        <begin position="420"/>
        <end position="443"/>
    </location>
</feature>
<keyword evidence="3 4" id="KW-0862">Zinc</keyword>
<name>A0A9P6FPT9_9FUNG</name>
<feature type="compositionally biased region" description="Polar residues" evidence="6">
    <location>
        <begin position="295"/>
        <end position="309"/>
    </location>
</feature>
<accession>A0A9P6FPT9</accession>
<feature type="region of interest" description="Disordered" evidence="6">
    <location>
        <begin position="110"/>
        <end position="204"/>
    </location>
</feature>
<evidence type="ECO:0000256" key="6">
    <source>
        <dbReference type="SAM" id="MobiDB-lite"/>
    </source>
</evidence>
<feature type="compositionally biased region" description="Polar residues" evidence="6">
    <location>
        <begin position="195"/>
        <end position="204"/>
    </location>
</feature>
<feature type="compositionally biased region" description="Acidic residues" evidence="6">
    <location>
        <begin position="629"/>
        <end position="670"/>
    </location>
</feature>
<dbReference type="InterPro" id="IPR036855">
    <property type="entry name" value="Znf_CCCH_sf"/>
</dbReference>
<dbReference type="GO" id="GO:0005634">
    <property type="term" value="C:nucleus"/>
    <property type="evidence" value="ECO:0007669"/>
    <property type="project" value="TreeGrafter"/>
</dbReference>
<feature type="compositionally biased region" description="Acidic residues" evidence="6">
    <location>
        <begin position="606"/>
        <end position="616"/>
    </location>
</feature>
<evidence type="ECO:0000256" key="2">
    <source>
        <dbReference type="ARBA" id="ARBA00022771"/>
    </source>
</evidence>
<dbReference type="Proteomes" id="UP000780801">
    <property type="component" value="Unassembled WGS sequence"/>
</dbReference>
<evidence type="ECO:0000256" key="5">
    <source>
        <dbReference type="SAM" id="Coils"/>
    </source>
</evidence>
<gene>
    <name evidence="8" type="ORF">BGW38_004384</name>
</gene>
<dbReference type="AlphaFoldDB" id="A0A9P6FPT9"/>
<feature type="zinc finger region" description="C3H1-type" evidence="4">
    <location>
        <begin position="471"/>
        <end position="499"/>
    </location>
</feature>
<feature type="coiled-coil region" evidence="5">
    <location>
        <begin position="364"/>
        <end position="391"/>
    </location>
</feature>
<reference evidence="8" key="1">
    <citation type="journal article" date="2020" name="Fungal Divers.">
        <title>Resolving the Mortierellaceae phylogeny through synthesis of multi-gene phylogenetics and phylogenomics.</title>
        <authorList>
            <person name="Vandepol N."/>
            <person name="Liber J."/>
            <person name="Desiro A."/>
            <person name="Na H."/>
            <person name="Kennedy M."/>
            <person name="Barry K."/>
            <person name="Grigoriev I.V."/>
            <person name="Miller A.N."/>
            <person name="O'Donnell K."/>
            <person name="Stajich J.E."/>
            <person name="Bonito G."/>
        </authorList>
    </citation>
    <scope>NUCLEOTIDE SEQUENCE</scope>
    <source>
        <strain evidence="8">KOD1015</strain>
    </source>
</reference>
<keyword evidence="1 4" id="KW-0479">Metal-binding</keyword>
<evidence type="ECO:0000256" key="3">
    <source>
        <dbReference type="ARBA" id="ARBA00022833"/>
    </source>
</evidence>
<feature type="compositionally biased region" description="Low complexity" evidence="6">
    <location>
        <begin position="310"/>
        <end position="324"/>
    </location>
</feature>
<dbReference type="InterPro" id="IPR000571">
    <property type="entry name" value="Znf_CCCH"/>
</dbReference>
<keyword evidence="5" id="KW-0175">Coiled coil</keyword>
<feature type="compositionally biased region" description="Basic and acidic residues" evidence="6">
    <location>
        <begin position="671"/>
        <end position="681"/>
    </location>
</feature>
<protein>
    <recommendedName>
        <fullName evidence="7">C3H1-type domain-containing protein</fullName>
    </recommendedName>
</protein>
<evidence type="ECO:0000259" key="7">
    <source>
        <dbReference type="PROSITE" id="PS50103"/>
    </source>
</evidence>
<evidence type="ECO:0000313" key="8">
    <source>
        <dbReference type="EMBL" id="KAF9579382.1"/>
    </source>
</evidence>
<sequence>MSDKELLAQIAQVAGAINKHLHTTTPQGIRRNTYTPPQSYGSQDYRQGFAPPTASRSINRQLTLNGSPGRTMTHPTLTGFNKKLTLDKPFAAALPVTVPSATFNRKLTLSNHSSPAASPAHAPSPRPTVLPTTNSGLPSRHLSLVNRSLGANGASAGSSTSSSLSTPASSCPSPSSSRTNSPTPSTVSTTASPGQWIQSKGKNMSLMNPETFKKTMEAKQKSIKTLKEAKIKRRQEQAKQLSDLRKGIVTVGGQQYTKSADGRKLEKRSSTAGDIMINGITFEMDPRGNKLVRKASNSNGTNDSINSSGTAATTTTTTATKTTTPIMANTRNSTPGITPKQFSLDGVVYVRTTSGNLVRANLVKSQLLKKRASQQEKAHRLKKRKAAALQRPFCKYFTRFGQCSKGSVCPFVHSRTHLAICKKFLRGICPNSASTCRLSHSPSPHTVPVCSHFQRAACTKDDCVYPHIKVNPQAPICRPFATEGWCESGNTCKDRHVWICPDFGTTEGCKRKCGLAHVANGGIKKKRTAEEMEKERQTKDTGGHGGAMAENREERGTKRIRSSAAAGNSFSSSSRQLPEAEAHSDEDDRRSAKQAMFDENFIPFDLDNEGEIEENDVNLSQEDLREVGDEQEDSEEEEEEEVDDDEDDEDEEESGDVEEDEIDESISSEELESKDSETQDSHDEDNEMGEDMDDSTENAV</sequence>
<feature type="zinc finger region" description="C3H1-type" evidence="4">
    <location>
        <begin position="420"/>
        <end position="443"/>
    </location>
</feature>
<evidence type="ECO:0000313" key="9">
    <source>
        <dbReference type="Proteomes" id="UP000780801"/>
    </source>
</evidence>
<proteinExistence type="predicted"/>
<feature type="domain" description="C3H1-type" evidence="7">
    <location>
        <begin position="471"/>
        <end position="499"/>
    </location>
</feature>
<keyword evidence="2 4" id="KW-0863">Zinc-finger</keyword>
<feature type="compositionally biased region" description="Low complexity" evidence="6">
    <location>
        <begin position="112"/>
        <end position="121"/>
    </location>
</feature>
<dbReference type="SUPFAM" id="SSF90229">
    <property type="entry name" value="CCCH zinc finger"/>
    <property type="match status" value="1"/>
</dbReference>
<feature type="region of interest" description="Disordered" evidence="6">
    <location>
        <begin position="526"/>
        <end position="591"/>
    </location>
</feature>
<feature type="compositionally biased region" description="Acidic residues" evidence="6">
    <location>
        <begin position="682"/>
        <end position="700"/>
    </location>
</feature>